<dbReference type="PROSITE" id="PS51257">
    <property type="entry name" value="PROKAR_LIPOPROTEIN"/>
    <property type="match status" value="1"/>
</dbReference>
<proteinExistence type="predicted"/>
<feature type="chain" id="PRO_5019088777" evidence="1">
    <location>
        <begin position="24"/>
        <end position="122"/>
    </location>
</feature>
<dbReference type="EMBL" id="RBIG01000002">
    <property type="protein sequence ID" value="RKQ70227.1"/>
    <property type="molecule type" value="Genomic_DNA"/>
</dbReference>
<evidence type="ECO:0000313" key="3">
    <source>
        <dbReference type="Proteomes" id="UP000277424"/>
    </source>
</evidence>
<reference evidence="2 3" key="1">
    <citation type="submission" date="2018-10" db="EMBL/GenBank/DDBJ databases">
        <title>Comparative analysis of microorganisms from saline springs in Andes Mountain Range, Colombia.</title>
        <authorList>
            <person name="Rubin E."/>
        </authorList>
    </citation>
    <scope>NUCLEOTIDE SEQUENCE [LARGE SCALE GENOMIC DNA]</scope>
    <source>
        <strain evidence="2 3">USBA 36</strain>
    </source>
</reference>
<dbReference type="Proteomes" id="UP000277424">
    <property type="component" value="Unassembled WGS sequence"/>
</dbReference>
<feature type="signal peptide" evidence="1">
    <location>
        <begin position="1"/>
        <end position="23"/>
    </location>
</feature>
<evidence type="ECO:0000256" key="1">
    <source>
        <dbReference type="SAM" id="SignalP"/>
    </source>
</evidence>
<dbReference type="OrthoDB" id="9923351at2"/>
<dbReference type="AlphaFoldDB" id="A0A420WGX7"/>
<dbReference type="RefSeq" id="WP_121219898.1">
    <property type="nucleotide sequence ID" value="NZ_RBIG01000002.1"/>
</dbReference>
<organism evidence="2 3">
    <name type="scientific">Oceanibaculum indicum</name>
    <dbReference type="NCBI Taxonomy" id="526216"/>
    <lineage>
        <taxon>Bacteria</taxon>
        <taxon>Pseudomonadati</taxon>
        <taxon>Pseudomonadota</taxon>
        <taxon>Alphaproteobacteria</taxon>
        <taxon>Rhodospirillales</taxon>
        <taxon>Oceanibaculaceae</taxon>
        <taxon>Oceanibaculum</taxon>
    </lineage>
</organism>
<comment type="caution">
    <text evidence="2">The sequence shown here is derived from an EMBL/GenBank/DDBJ whole genome shotgun (WGS) entry which is preliminary data.</text>
</comment>
<name>A0A420WGX7_9PROT</name>
<keyword evidence="1" id="KW-0732">Signal</keyword>
<gene>
    <name evidence="2" type="ORF">BCL74_2169</name>
</gene>
<evidence type="ECO:0000313" key="2">
    <source>
        <dbReference type="EMBL" id="RKQ70227.1"/>
    </source>
</evidence>
<sequence>MRSLSPVSWAAIAFILLACGALAATLISPPPDPADHPLAPRFTGLHLAFEAAKLCGGLEMSPSVANKVGAAIDAEIGGAMGTATRLVLISDARATLAAAGCDSALARDALAQFDAELKPALE</sequence>
<accession>A0A420WGX7</accession>
<protein>
    <submittedName>
        <fullName evidence="2">Uncharacterized protein</fullName>
    </submittedName>
</protein>